<reference evidence="10" key="1">
    <citation type="submission" date="2022-01" db="EMBL/GenBank/DDBJ databases">
        <title>Paenibacillus spongiae sp. nov., isolated from marine sponge.</title>
        <authorList>
            <person name="Li Z."/>
            <person name="Zhang M."/>
        </authorList>
    </citation>
    <scope>NUCLEOTIDE SEQUENCE</scope>
    <source>
        <strain evidence="10">PHS-Z3</strain>
    </source>
</reference>
<evidence type="ECO:0000313" key="10">
    <source>
        <dbReference type="EMBL" id="UVI29249.1"/>
    </source>
</evidence>
<keyword evidence="1 6" id="KW-0597">Phosphoprotein</keyword>
<dbReference type="EMBL" id="CP091430">
    <property type="protein sequence ID" value="UVI29249.1"/>
    <property type="molecule type" value="Genomic_DNA"/>
</dbReference>
<feature type="domain" description="Response regulatory" evidence="8">
    <location>
        <begin position="5"/>
        <end position="119"/>
    </location>
</feature>
<feature type="DNA-binding region" description="OmpR/PhoB-type" evidence="7">
    <location>
        <begin position="135"/>
        <end position="232"/>
    </location>
</feature>
<gene>
    <name evidence="10" type="ORF">L1F29_28080</name>
</gene>
<dbReference type="SUPFAM" id="SSF52172">
    <property type="entry name" value="CheY-like"/>
    <property type="match status" value="1"/>
</dbReference>
<dbReference type="InterPro" id="IPR016032">
    <property type="entry name" value="Sig_transdc_resp-reg_C-effctor"/>
</dbReference>
<accession>A0ABY5S6G3</accession>
<keyword evidence="4 7" id="KW-0238">DNA-binding</keyword>
<dbReference type="Gene3D" id="1.10.10.10">
    <property type="entry name" value="Winged helix-like DNA-binding domain superfamily/Winged helix DNA-binding domain"/>
    <property type="match status" value="1"/>
</dbReference>
<dbReference type="RefSeq" id="WP_258385338.1">
    <property type="nucleotide sequence ID" value="NZ_CP091430.1"/>
</dbReference>
<keyword evidence="5" id="KW-0804">Transcription</keyword>
<sequence>MPNEKIVVVEDETAIAELLVYALQKEGYRVRHAATGQEAIDLVRSFKPEMLLLDLMLPDLSGFDLCKSASRDNWGIPIIMLTAKSDTVDKILGIELGADDYIVKPFDIREVVARIRAVFRRIELVAERFSREEAAPIIVGEGIEISKQKREVKKCGEPVELKNKEFDLLLFLAENQRIVFTRAELLDKVWGFTYSGDTRTVDIHVQRIRKKLDAPDSPSCIETVFGVGYRLR</sequence>
<evidence type="ECO:0000256" key="3">
    <source>
        <dbReference type="ARBA" id="ARBA00023015"/>
    </source>
</evidence>
<evidence type="ECO:0000256" key="7">
    <source>
        <dbReference type="PROSITE-ProRule" id="PRU01091"/>
    </source>
</evidence>
<dbReference type="Proteomes" id="UP001057877">
    <property type="component" value="Chromosome"/>
</dbReference>
<evidence type="ECO:0000256" key="2">
    <source>
        <dbReference type="ARBA" id="ARBA00023012"/>
    </source>
</evidence>
<dbReference type="SMART" id="SM00448">
    <property type="entry name" value="REC"/>
    <property type="match status" value="1"/>
</dbReference>
<dbReference type="SUPFAM" id="SSF46894">
    <property type="entry name" value="C-terminal effector domain of the bipartite response regulators"/>
    <property type="match status" value="1"/>
</dbReference>
<organism evidence="10 11">
    <name type="scientific">Paenibacillus spongiae</name>
    <dbReference type="NCBI Taxonomy" id="2909671"/>
    <lineage>
        <taxon>Bacteria</taxon>
        <taxon>Bacillati</taxon>
        <taxon>Bacillota</taxon>
        <taxon>Bacilli</taxon>
        <taxon>Bacillales</taxon>
        <taxon>Paenibacillaceae</taxon>
        <taxon>Paenibacillus</taxon>
    </lineage>
</organism>
<dbReference type="Gene3D" id="6.10.250.690">
    <property type="match status" value="1"/>
</dbReference>
<dbReference type="CDD" id="cd00383">
    <property type="entry name" value="trans_reg_C"/>
    <property type="match status" value="1"/>
</dbReference>
<keyword evidence="3" id="KW-0805">Transcription regulation</keyword>
<dbReference type="InterPro" id="IPR039420">
    <property type="entry name" value="WalR-like"/>
</dbReference>
<evidence type="ECO:0000313" key="11">
    <source>
        <dbReference type="Proteomes" id="UP001057877"/>
    </source>
</evidence>
<protein>
    <submittedName>
        <fullName evidence="10">Response regulator transcription factor</fullName>
    </submittedName>
</protein>
<name>A0ABY5S6G3_9BACL</name>
<keyword evidence="11" id="KW-1185">Reference proteome</keyword>
<dbReference type="InterPro" id="IPR011006">
    <property type="entry name" value="CheY-like_superfamily"/>
</dbReference>
<dbReference type="Pfam" id="PF00486">
    <property type="entry name" value="Trans_reg_C"/>
    <property type="match status" value="1"/>
</dbReference>
<dbReference type="PROSITE" id="PS50110">
    <property type="entry name" value="RESPONSE_REGULATORY"/>
    <property type="match status" value="1"/>
</dbReference>
<dbReference type="Gene3D" id="3.40.50.2300">
    <property type="match status" value="1"/>
</dbReference>
<evidence type="ECO:0000256" key="5">
    <source>
        <dbReference type="ARBA" id="ARBA00023163"/>
    </source>
</evidence>
<dbReference type="PANTHER" id="PTHR48111">
    <property type="entry name" value="REGULATOR OF RPOS"/>
    <property type="match status" value="1"/>
</dbReference>
<evidence type="ECO:0000256" key="1">
    <source>
        <dbReference type="ARBA" id="ARBA00022553"/>
    </source>
</evidence>
<evidence type="ECO:0000259" key="9">
    <source>
        <dbReference type="PROSITE" id="PS51755"/>
    </source>
</evidence>
<dbReference type="InterPro" id="IPR001867">
    <property type="entry name" value="OmpR/PhoB-type_DNA-bd"/>
</dbReference>
<evidence type="ECO:0000259" key="8">
    <source>
        <dbReference type="PROSITE" id="PS50110"/>
    </source>
</evidence>
<feature type="domain" description="OmpR/PhoB-type" evidence="9">
    <location>
        <begin position="135"/>
        <end position="232"/>
    </location>
</feature>
<dbReference type="PROSITE" id="PS51755">
    <property type="entry name" value="OMPR_PHOB"/>
    <property type="match status" value="1"/>
</dbReference>
<dbReference type="InterPro" id="IPR001789">
    <property type="entry name" value="Sig_transdc_resp-reg_receiver"/>
</dbReference>
<keyword evidence="2" id="KW-0902">Two-component regulatory system</keyword>
<dbReference type="InterPro" id="IPR036388">
    <property type="entry name" value="WH-like_DNA-bd_sf"/>
</dbReference>
<dbReference type="Pfam" id="PF00072">
    <property type="entry name" value="Response_reg"/>
    <property type="match status" value="1"/>
</dbReference>
<proteinExistence type="predicted"/>
<dbReference type="PANTHER" id="PTHR48111:SF40">
    <property type="entry name" value="PHOSPHATE REGULON TRANSCRIPTIONAL REGULATORY PROTEIN PHOB"/>
    <property type="match status" value="1"/>
</dbReference>
<evidence type="ECO:0000256" key="6">
    <source>
        <dbReference type="PROSITE-ProRule" id="PRU00169"/>
    </source>
</evidence>
<evidence type="ECO:0000256" key="4">
    <source>
        <dbReference type="ARBA" id="ARBA00023125"/>
    </source>
</evidence>
<dbReference type="SMART" id="SM00862">
    <property type="entry name" value="Trans_reg_C"/>
    <property type="match status" value="1"/>
</dbReference>
<feature type="modified residue" description="4-aspartylphosphate" evidence="6">
    <location>
        <position position="54"/>
    </location>
</feature>